<evidence type="ECO:0000313" key="1">
    <source>
        <dbReference type="EMBL" id="SDY74681.1"/>
    </source>
</evidence>
<gene>
    <name evidence="1" type="ORF">SAMN05660462_00804</name>
</gene>
<dbReference type="AlphaFoldDB" id="A0A1H3MD97"/>
<dbReference type="Pfam" id="PF20092">
    <property type="entry name" value="DUF6483"/>
    <property type="match status" value="1"/>
</dbReference>
<organism evidence="1 2">
    <name type="scientific">Proteiniborus ethanoligenes</name>
    <dbReference type="NCBI Taxonomy" id="415015"/>
    <lineage>
        <taxon>Bacteria</taxon>
        <taxon>Bacillati</taxon>
        <taxon>Bacillota</taxon>
        <taxon>Clostridia</taxon>
        <taxon>Eubacteriales</taxon>
        <taxon>Proteiniborus</taxon>
    </lineage>
</organism>
<dbReference type="InterPro" id="IPR045507">
    <property type="entry name" value="DUF6483"/>
</dbReference>
<dbReference type="OrthoDB" id="1650869at2"/>
<dbReference type="RefSeq" id="WP_091727553.1">
    <property type="nucleotide sequence ID" value="NZ_FNQE01000006.1"/>
</dbReference>
<reference evidence="1 2" key="1">
    <citation type="submission" date="2016-10" db="EMBL/GenBank/DDBJ databases">
        <authorList>
            <person name="de Groot N.N."/>
        </authorList>
    </citation>
    <scope>NUCLEOTIDE SEQUENCE [LARGE SCALE GENOMIC DNA]</scope>
    <source>
        <strain evidence="1 2">DSM 21650</strain>
    </source>
</reference>
<dbReference type="Proteomes" id="UP000198625">
    <property type="component" value="Unassembled WGS sequence"/>
</dbReference>
<dbReference type="STRING" id="415015.SAMN05660462_00804"/>
<protein>
    <submittedName>
        <fullName evidence="1">Uncharacterized protein</fullName>
    </submittedName>
</protein>
<sequence length="121" mass="14560">MYHQDWVMRQIEMMVKMIAKLIFKKDNIQFNVSDESNSLEIHRLYERLVDLINQLRLNEAENILFEEINNSDLIYIEVAMDFYDRLNKLSDEELEIGNFTREEVKLGLEDVLKLYNINLTI</sequence>
<accession>A0A1H3MD97</accession>
<keyword evidence="2" id="KW-1185">Reference proteome</keyword>
<evidence type="ECO:0000313" key="2">
    <source>
        <dbReference type="Proteomes" id="UP000198625"/>
    </source>
</evidence>
<dbReference type="EMBL" id="FNQE01000006">
    <property type="protein sequence ID" value="SDY74681.1"/>
    <property type="molecule type" value="Genomic_DNA"/>
</dbReference>
<name>A0A1H3MD97_9FIRM</name>
<proteinExistence type="predicted"/>